<evidence type="ECO:0000313" key="2">
    <source>
        <dbReference type="EMBL" id="KAK7300848.1"/>
    </source>
</evidence>
<keyword evidence="3" id="KW-1185">Reference proteome</keyword>
<proteinExistence type="predicted"/>
<protein>
    <submittedName>
        <fullName evidence="2">Uncharacterized protein</fullName>
    </submittedName>
</protein>
<feature type="region of interest" description="Disordered" evidence="1">
    <location>
        <begin position="63"/>
        <end position="128"/>
    </location>
</feature>
<reference evidence="2 3" key="1">
    <citation type="submission" date="2024-01" db="EMBL/GenBank/DDBJ databases">
        <title>The genomes of 5 underutilized Papilionoideae crops provide insights into root nodulation and disease resistance.</title>
        <authorList>
            <person name="Yuan L."/>
        </authorList>
    </citation>
    <scope>NUCLEOTIDE SEQUENCE [LARGE SCALE GENOMIC DNA]</scope>
    <source>
        <strain evidence="2">LY-2023</strain>
        <tissue evidence="2">Leaf</tissue>
    </source>
</reference>
<evidence type="ECO:0000313" key="3">
    <source>
        <dbReference type="Proteomes" id="UP001359559"/>
    </source>
</evidence>
<organism evidence="2 3">
    <name type="scientific">Clitoria ternatea</name>
    <name type="common">Butterfly pea</name>
    <dbReference type="NCBI Taxonomy" id="43366"/>
    <lineage>
        <taxon>Eukaryota</taxon>
        <taxon>Viridiplantae</taxon>
        <taxon>Streptophyta</taxon>
        <taxon>Embryophyta</taxon>
        <taxon>Tracheophyta</taxon>
        <taxon>Spermatophyta</taxon>
        <taxon>Magnoliopsida</taxon>
        <taxon>eudicotyledons</taxon>
        <taxon>Gunneridae</taxon>
        <taxon>Pentapetalae</taxon>
        <taxon>rosids</taxon>
        <taxon>fabids</taxon>
        <taxon>Fabales</taxon>
        <taxon>Fabaceae</taxon>
        <taxon>Papilionoideae</taxon>
        <taxon>50 kb inversion clade</taxon>
        <taxon>NPAAA clade</taxon>
        <taxon>indigoferoid/millettioid clade</taxon>
        <taxon>Phaseoleae</taxon>
        <taxon>Clitoria</taxon>
    </lineage>
</organism>
<dbReference type="AlphaFoldDB" id="A0AAN9JKZ8"/>
<evidence type="ECO:0000256" key="1">
    <source>
        <dbReference type="SAM" id="MobiDB-lite"/>
    </source>
</evidence>
<accession>A0AAN9JKZ8</accession>
<name>A0AAN9JKZ8_CLITE</name>
<comment type="caution">
    <text evidence="2">The sequence shown here is derived from an EMBL/GenBank/DDBJ whole genome shotgun (WGS) entry which is preliminary data.</text>
</comment>
<dbReference type="EMBL" id="JAYKXN010000003">
    <property type="protein sequence ID" value="KAK7300848.1"/>
    <property type="molecule type" value="Genomic_DNA"/>
</dbReference>
<feature type="compositionally biased region" description="Acidic residues" evidence="1">
    <location>
        <begin position="118"/>
        <end position="128"/>
    </location>
</feature>
<sequence>MSRQSGANKLSKYSVWSGAVQQIKHRNSDVELNLRGIHPFYEFHGERLFSIVDGRYEEPTDVSCELAPFPKGQSLTPRQVSSEHEEREKEGREGGETKKPIKTDVAGEPVVTQGEENQKEDDEDAPPT</sequence>
<gene>
    <name evidence="2" type="ORF">RJT34_11699</name>
</gene>
<feature type="compositionally biased region" description="Basic and acidic residues" evidence="1">
    <location>
        <begin position="81"/>
        <end position="102"/>
    </location>
</feature>
<dbReference type="Proteomes" id="UP001359559">
    <property type="component" value="Unassembled WGS sequence"/>
</dbReference>